<feature type="compositionally biased region" description="Low complexity" evidence="1">
    <location>
        <begin position="244"/>
        <end position="255"/>
    </location>
</feature>
<name>A0A9D2MMZ3_9FIRM</name>
<reference evidence="2" key="2">
    <citation type="submission" date="2021-04" db="EMBL/GenBank/DDBJ databases">
        <authorList>
            <person name="Gilroy R."/>
        </authorList>
    </citation>
    <scope>NUCLEOTIDE SEQUENCE</scope>
    <source>
        <strain evidence="2">CHK192-8294</strain>
    </source>
</reference>
<proteinExistence type="predicted"/>
<evidence type="ECO:0000256" key="1">
    <source>
        <dbReference type="SAM" id="MobiDB-lite"/>
    </source>
</evidence>
<protein>
    <submittedName>
        <fullName evidence="2">Helix-turn-helix domain-containing protein</fullName>
    </submittedName>
</protein>
<feature type="region of interest" description="Disordered" evidence="1">
    <location>
        <begin position="99"/>
        <end position="167"/>
    </location>
</feature>
<sequence>MADVIRVQRSVGYTVLPNGILRDTGLSLKTKGLFAIILSLPETWDYSVAGLATVAGCGRDAIRSALGEMEQAGYLTRTRSHGEGGKFTGVIYNIRDQAEPLSENPTMVEEEPLSGKPTTVEATLEKPSSENPTQLNKDISNKDLINPHSPPEGDGPQRKKRQRRLKSVPTWKPERFEAFWDYYPRGEDRMGAVEEWDKLQPDDALIDRMARALARQKASEEWQRGIGIPYACRWLRKRRWEDVPAQPQAQTPSPQRVVERDGVPVW</sequence>
<dbReference type="AlphaFoldDB" id="A0A9D2MMZ3"/>
<dbReference type="Pfam" id="PF13730">
    <property type="entry name" value="HTH_36"/>
    <property type="match status" value="1"/>
</dbReference>
<dbReference type="Proteomes" id="UP000823921">
    <property type="component" value="Unassembled WGS sequence"/>
</dbReference>
<feature type="compositionally biased region" description="Polar residues" evidence="1">
    <location>
        <begin position="129"/>
        <end position="138"/>
    </location>
</feature>
<evidence type="ECO:0000313" key="2">
    <source>
        <dbReference type="EMBL" id="HJB81102.1"/>
    </source>
</evidence>
<organism evidence="2 3">
    <name type="scientific">Candidatus Flavonifractor intestinigallinarum</name>
    <dbReference type="NCBI Taxonomy" id="2838586"/>
    <lineage>
        <taxon>Bacteria</taxon>
        <taxon>Bacillati</taxon>
        <taxon>Bacillota</taxon>
        <taxon>Clostridia</taxon>
        <taxon>Eubacteriales</taxon>
        <taxon>Oscillospiraceae</taxon>
        <taxon>Flavonifractor</taxon>
    </lineage>
</organism>
<reference evidence="2" key="1">
    <citation type="journal article" date="2021" name="PeerJ">
        <title>Extensive microbial diversity within the chicken gut microbiome revealed by metagenomics and culture.</title>
        <authorList>
            <person name="Gilroy R."/>
            <person name="Ravi A."/>
            <person name="Getino M."/>
            <person name="Pursley I."/>
            <person name="Horton D.L."/>
            <person name="Alikhan N.F."/>
            <person name="Baker D."/>
            <person name="Gharbi K."/>
            <person name="Hall N."/>
            <person name="Watson M."/>
            <person name="Adriaenssens E.M."/>
            <person name="Foster-Nyarko E."/>
            <person name="Jarju S."/>
            <person name="Secka A."/>
            <person name="Antonio M."/>
            <person name="Oren A."/>
            <person name="Chaudhuri R.R."/>
            <person name="La Ragione R."/>
            <person name="Hildebrand F."/>
            <person name="Pallen M.J."/>
        </authorList>
    </citation>
    <scope>NUCLEOTIDE SEQUENCE</scope>
    <source>
        <strain evidence="2">CHK192-8294</strain>
    </source>
</reference>
<accession>A0A9D2MMZ3</accession>
<feature type="compositionally biased region" description="Basic and acidic residues" evidence="1">
    <location>
        <begin position="257"/>
        <end position="266"/>
    </location>
</feature>
<dbReference type="EMBL" id="DWXO01000084">
    <property type="protein sequence ID" value="HJB81102.1"/>
    <property type="molecule type" value="Genomic_DNA"/>
</dbReference>
<comment type="caution">
    <text evidence="2">The sequence shown here is derived from an EMBL/GenBank/DDBJ whole genome shotgun (WGS) entry which is preliminary data.</text>
</comment>
<feature type="region of interest" description="Disordered" evidence="1">
    <location>
        <begin position="243"/>
        <end position="266"/>
    </location>
</feature>
<evidence type="ECO:0000313" key="3">
    <source>
        <dbReference type="Proteomes" id="UP000823921"/>
    </source>
</evidence>
<gene>
    <name evidence="2" type="ORF">H9712_08950</name>
</gene>